<dbReference type="RefSeq" id="WP_345388917.1">
    <property type="nucleotide sequence ID" value="NZ_BAABHG010000003.1"/>
</dbReference>
<accession>A0ABW5GAQ7</accession>
<evidence type="ECO:0000259" key="1">
    <source>
        <dbReference type="Pfam" id="PF04149"/>
    </source>
</evidence>
<protein>
    <submittedName>
        <fullName evidence="2">DUF397 domain-containing protein</fullName>
    </submittedName>
</protein>
<dbReference type="EMBL" id="JBHUKU010000002">
    <property type="protein sequence ID" value="MFD2457527.1"/>
    <property type="molecule type" value="Genomic_DNA"/>
</dbReference>
<comment type="caution">
    <text evidence="2">The sequence shown here is derived from an EMBL/GenBank/DDBJ whole genome shotgun (WGS) entry which is preliminary data.</text>
</comment>
<sequence>MSPDFSTATFRISTYTEENGTCVEVATIPGYAAVRDTKDRASGHLTASAASFTALLTTLKD</sequence>
<dbReference type="InterPro" id="IPR007278">
    <property type="entry name" value="DUF397"/>
</dbReference>
<dbReference type="Pfam" id="PF04149">
    <property type="entry name" value="DUF397"/>
    <property type="match status" value="1"/>
</dbReference>
<keyword evidence="3" id="KW-1185">Reference proteome</keyword>
<name>A0ABW5GAQ7_9PSEU</name>
<evidence type="ECO:0000313" key="3">
    <source>
        <dbReference type="Proteomes" id="UP001597419"/>
    </source>
</evidence>
<organism evidence="2 3">
    <name type="scientific">Amycolatopsis samaneae</name>
    <dbReference type="NCBI Taxonomy" id="664691"/>
    <lineage>
        <taxon>Bacteria</taxon>
        <taxon>Bacillati</taxon>
        <taxon>Actinomycetota</taxon>
        <taxon>Actinomycetes</taxon>
        <taxon>Pseudonocardiales</taxon>
        <taxon>Pseudonocardiaceae</taxon>
        <taxon>Amycolatopsis</taxon>
    </lineage>
</organism>
<gene>
    <name evidence="2" type="ORF">ACFSYJ_02905</name>
</gene>
<feature type="domain" description="DUF397" evidence="1">
    <location>
        <begin position="8"/>
        <end position="60"/>
    </location>
</feature>
<reference evidence="3" key="1">
    <citation type="journal article" date="2019" name="Int. J. Syst. Evol. Microbiol.">
        <title>The Global Catalogue of Microorganisms (GCM) 10K type strain sequencing project: providing services to taxonomists for standard genome sequencing and annotation.</title>
        <authorList>
            <consortium name="The Broad Institute Genomics Platform"/>
            <consortium name="The Broad Institute Genome Sequencing Center for Infectious Disease"/>
            <person name="Wu L."/>
            <person name="Ma J."/>
        </authorList>
    </citation>
    <scope>NUCLEOTIDE SEQUENCE [LARGE SCALE GENOMIC DNA]</scope>
    <source>
        <strain evidence="3">CGMCC 4.7643</strain>
    </source>
</reference>
<evidence type="ECO:0000313" key="2">
    <source>
        <dbReference type="EMBL" id="MFD2457527.1"/>
    </source>
</evidence>
<dbReference type="Proteomes" id="UP001597419">
    <property type="component" value="Unassembled WGS sequence"/>
</dbReference>
<proteinExistence type="predicted"/>